<proteinExistence type="predicted"/>
<evidence type="ECO:0000313" key="2">
    <source>
        <dbReference type="EMBL" id="CAH7673547.1"/>
    </source>
</evidence>
<evidence type="ECO:0000313" key="3">
    <source>
        <dbReference type="Proteomes" id="UP001153365"/>
    </source>
</evidence>
<evidence type="ECO:0000256" key="1">
    <source>
        <dbReference type="SAM" id="MobiDB-lite"/>
    </source>
</evidence>
<name>A0AAV0AX29_PHAPC</name>
<accession>A0AAV0AX29</accession>
<organism evidence="2 3">
    <name type="scientific">Phakopsora pachyrhizi</name>
    <name type="common">Asian soybean rust disease fungus</name>
    <dbReference type="NCBI Taxonomy" id="170000"/>
    <lineage>
        <taxon>Eukaryota</taxon>
        <taxon>Fungi</taxon>
        <taxon>Dikarya</taxon>
        <taxon>Basidiomycota</taxon>
        <taxon>Pucciniomycotina</taxon>
        <taxon>Pucciniomycetes</taxon>
        <taxon>Pucciniales</taxon>
        <taxon>Phakopsoraceae</taxon>
        <taxon>Phakopsora</taxon>
    </lineage>
</organism>
<sequence>MKMRITSCLSLDALFKSLTVFLTIKLASIKAVSLGEVESLKRDSRIDLSLTLGPSAKKLKPNYSPISSFTTLDPDFLDVDIGVKGSDGANEIGLSLKRDNARYRPDLELKLASSAISQNLQPEKLSLTTLNHNQQELQSSVLPGPHRESTLRGSNESGSSKQSNFHLAQNAEISNRITKNPNFSSAANLPIAQVFSPQFLQDFYNSPQYNALIQSISNNVVYGLSTSSGAETSSKLLGALNFAKDEKIRRELSNNQQATQKKTIKSKTFQDRSQGTQRNLINSEKENSDENFNQKVLKGKDSLKDDKIHLKSNSRKKIKIRASKANLSTKNLESSAMNGVSTLETLEDPYKNVLKLDDKRIFLIELLLKTVEKPNLSLRMPREKAIFNSVISYPEHFEEFGKYFENLKSNG</sequence>
<feature type="region of interest" description="Disordered" evidence="1">
    <location>
        <begin position="138"/>
        <end position="163"/>
    </location>
</feature>
<protein>
    <submittedName>
        <fullName evidence="2">Expressed protein</fullName>
    </submittedName>
</protein>
<dbReference type="EMBL" id="CALTRL010001743">
    <property type="protein sequence ID" value="CAH7673547.1"/>
    <property type="molecule type" value="Genomic_DNA"/>
</dbReference>
<reference evidence="2" key="1">
    <citation type="submission" date="2022-06" db="EMBL/GenBank/DDBJ databases">
        <authorList>
            <consortium name="SYNGENTA / RWTH Aachen University"/>
        </authorList>
    </citation>
    <scope>NUCLEOTIDE SEQUENCE</scope>
</reference>
<dbReference type="AlphaFoldDB" id="A0AAV0AX29"/>
<feature type="compositionally biased region" description="Polar residues" evidence="1">
    <location>
        <begin position="271"/>
        <end position="282"/>
    </location>
</feature>
<comment type="caution">
    <text evidence="2">The sequence shown here is derived from an EMBL/GenBank/DDBJ whole genome shotgun (WGS) entry which is preliminary data.</text>
</comment>
<feature type="compositionally biased region" description="Polar residues" evidence="1">
    <location>
        <begin position="151"/>
        <end position="163"/>
    </location>
</feature>
<keyword evidence="3" id="KW-1185">Reference proteome</keyword>
<feature type="region of interest" description="Disordered" evidence="1">
    <location>
        <begin position="251"/>
        <end position="291"/>
    </location>
</feature>
<gene>
    <name evidence="2" type="ORF">PPACK8108_LOCUS8421</name>
</gene>
<dbReference type="Proteomes" id="UP001153365">
    <property type="component" value="Unassembled WGS sequence"/>
</dbReference>